<evidence type="ECO:0000259" key="1">
    <source>
        <dbReference type="Pfam" id="PF03435"/>
    </source>
</evidence>
<dbReference type="InterPro" id="IPR036291">
    <property type="entry name" value="NAD(P)-bd_dom_sf"/>
</dbReference>
<dbReference type="AlphaFoldDB" id="A0A1G7IMV9"/>
<dbReference type="RefSeq" id="WP_092689366.1">
    <property type="nucleotide sequence ID" value="NZ_FNBK01000004.1"/>
</dbReference>
<dbReference type="Pfam" id="PF03435">
    <property type="entry name" value="Sacchrp_dh_NADP"/>
    <property type="match status" value="1"/>
</dbReference>
<dbReference type="EMBL" id="FNBK01000004">
    <property type="protein sequence ID" value="SDF13955.1"/>
    <property type="molecule type" value="Genomic_DNA"/>
</dbReference>
<dbReference type="Proteomes" id="UP000199076">
    <property type="component" value="Unassembled WGS sequence"/>
</dbReference>
<gene>
    <name evidence="2" type="ORF">SAMN05216218_10412</name>
</gene>
<keyword evidence="3" id="KW-1185">Reference proteome</keyword>
<dbReference type="InterPro" id="IPR005097">
    <property type="entry name" value="Sacchrp_dh_NADP-bd"/>
</dbReference>
<evidence type="ECO:0000313" key="3">
    <source>
        <dbReference type="Proteomes" id="UP000199076"/>
    </source>
</evidence>
<accession>A0A1G7IMV9</accession>
<organism evidence="2 3">
    <name type="scientific">Halorientalis regularis</name>
    <dbReference type="NCBI Taxonomy" id="660518"/>
    <lineage>
        <taxon>Archaea</taxon>
        <taxon>Methanobacteriati</taxon>
        <taxon>Methanobacteriota</taxon>
        <taxon>Stenosarchaea group</taxon>
        <taxon>Halobacteria</taxon>
        <taxon>Halobacteriales</taxon>
        <taxon>Haloarculaceae</taxon>
        <taxon>Halorientalis</taxon>
    </lineage>
</organism>
<sequence>MSGLLVYGSYGYTGELIVEDAVERGLDPILAGRNERKLSEQAADSSCEMVAFDLDDRAAVTDALDSVDVVLNCAGPFVETYEPMVEAAIETGTHYLDITGEIDVFQAVAGYDERAAEAGVMLMSGVGFDVVPTDCLAAHLAERLPDATHLALAFKGLADISPGTMKTMLNYAGDGGYVRRDGLLESVPAAYRTRQIDFGSGERSAVTIPWGDVVTGYHTTGIPNIEVYMAAPEPAIWAMRGTRPVAPLLDIGPVKSTLQQVIDTAVTGPGERTRERGRGYVWGEVTDEDGGRAVSRLETPETYRLTVHSSLEIAGRVLDGDAPVGYQTPAGAYGPDLVLELPGVEREDVA</sequence>
<reference evidence="3" key="1">
    <citation type="submission" date="2016-10" db="EMBL/GenBank/DDBJ databases">
        <authorList>
            <person name="Varghese N."/>
            <person name="Submissions S."/>
        </authorList>
    </citation>
    <scope>NUCLEOTIDE SEQUENCE [LARGE SCALE GENOMIC DNA]</scope>
    <source>
        <strain evidence="3">IBRC-M 10760</strain>
    </source>
</reference>
<feature type="domain" description="Saccharopine dehydrogenase NADP binding" evidence="1">
    <location>
        <begin position="5"/>
        <end position="123"/>
    </location>
</feature>
<name>A0A1G7IMV9_9EURY</name>
<dbReference type="OrthoDB" id="194971at2157"/>
<evidence type="ECO:0000313" key="2">
    <source>
        <dbReference type="EMBL" id="SDF13955.1"/>
    </source>
</evidence>
<protein>
    <submittedName>
        <fullName evidence="2">Uncharacterized conserved protein</fullName>
    </submittedName>
</protein>
<dbReference type="SUPFAM" id="SSF51735">
    <property type="entry name" value="NAD(P)-binding Rossmann-fold domains"/>
    <property type="match status" value="1"/>
</dbReference>
<dbReference type="STRING" id="660518.SAMN05216218_10412"/>
<dbReference type="PANTHER" id="PTHR43781:SF1">
    <property type="entry name" value="SACCHAROPINE DEHYDROGENASE"/>
    <property type="match status" value="1"/>
</dbReference>
<proteinExistence type="predicted"/>
<dbReference type="PANTHER" id="PTHR43781">
    <property type="entry name" value="SACCHAROPINE DEHYDROGENASE"/>
    <property type="match status" value="1"/>
</dbReference>
<dbReference type="Gene3D" id="3.40.50.720">
    <property type="entry name" value="NAD(P)-binding Rossmann-like Domain"/>
    <property type="match status" value="1"/>
</dbReference>